<dbReference type="EMBL" id="FZMP01000229">
    <property type="protein sequence ID" value="SNQ62610.1"/>
    <property type="molecule type" value="Genomic_DNA"/>
</dbReference>
<dbReference type="NCBIfam" id="TIGR02593">
    <property type="entry name" value="CRISPR_cas5"/>
    <property type="match status" value="1"/>
</dbReference>
<evidence type="ECO:0000313" key="2">
    <source>
        <dbReference type="EMBL" id="SNQ62610.1"/>
    </source>
</evidence>
<organism evidence="2 3">
    <name type="scientific">Candidatus Methanoperedens nitratireducens</name>
    <dbReference type="NCBI Taxonomy" id="1392998"/>
    <lineage>
        <taxon>Archaea</taxon>
        <taxon>Methanobacteriati</taxon>
        <taxon>Methanobacteriota</taxon>
        <taxon>Stenosarchaea group</taxon>
        <taxon>Methanomicrobia</taxon>
        <taxon>Methanosarcinales</taxon>
        <taxon>ANME-2 cluster</taxon>
        <taxon>Candidatus Methanoperedentaceae</taxon>
        <taxon>Candidatus Methanoperedens</taxon>
    </lineage>
</organism>
<dbReference type="Gene3D" id="3.30.70.2660">
    <property type="match status" value="1"/>
</dbReference>
<proteinExistence type="predicted"/>
<dbReference type="InterPro" id="IPR013421">
    <property type="entry name" value="CRISPR-assoc_prot_Cas5_HALMA"/>
</dbReference>
<keyword evidence="3" id="KW-1185">Reference proteome</keyword>
<dbReference type="Pfam" id="PF09704">
    <property type="entry name" value="Cas_Cas5d"/>
    <property type="match status" value="1"/>
</dbReference>
<dbReference type="GO" id="GO:0051607">
    <property type="term" value="P:defense response to virus"/>
    <property type="evidence" value="ECO:0007669"/>
    <property type="project" value="UniProtKB-KW"/>
</dbReference>
<dbReference type="OrthoDB" id="42959at2157"/>
<dbReference type="InterPro" id="IPR021124">
    <property type="entry name" value="CRISPR-assoc_prot_Cas5"/>
</dbReference>
<evidence type="ECO:0000313" key="3">
    <source>
        <dbReference type="Proteomes" id="UP000218615"/>
    </source>
</evidence>
<gene>
    <name evidence="2" type="ORF">MNV_80011</name>
</gene>
<dbReference type="RefSeq" id="WP_096207151.1">
    <property type="nucleotide sequence ID" value="NZ_FZMP01000229.1"/>
</dbReference>
<accession>A0A284VTK1</accession>
<sequence>MDKILVFDVWGEYAHFRKYYTTTSPLTFSIPPRTAISGLIGAILGLPKDEYLKYFSKQQAQIAVKILNPIKKVRIAENLINTKDDYFIPIKKGSHGPRTQIRFEFVKDAKYRIYFHHTDPNIFNKAKSLLLYHKCVYTPCLGITEHIANFEFIGETVIKEKSSSDFVKMDSAIPTDLIKEIKLEDGEYFSETIPTEMELDRTLKEYRKVMFERNGINGKGITAKVDRYWELDNNESIIFL</sequence>
<dbReference type="InterPro" id="IPR013422">
    <property type="entry name" value="CRISPR-assoc_prot_Cas5_N"/>
</dbReference>
<dbReference type="NCBIfam" id="TIGR02592">
    <property type="entry name" value="cas_Cas5h"/>
    <property type="match status" value="1"/>
</dbReference>
<dbReference type="Proteomes" id="UP000218615">
    <property type="component" value="Unassembled WGS sequence"/>
</dbReference>
<evidence type="ECO:0000256" key="1">
    <source>
        <dbReference type="ARBA" id="ARBA00023118"/>
    </source>
</evidence>
<name>A0A284VTK1_9EURY</name>
<protein>
    <submittedName>
        <fullName evidence="2">CRISPR-associated protein Cas5, Hmari subtype</fullName>
    </submittedName>
</protein>
<dbReference type="AlphaFoldDB" id="A0A284VTK1"/>
<reference evidence="3" key="1">
    <citation type="submission" date="2017-06" db="EMBL/GenBank/DDBJ databases">
        <authorList>
            <person name="Cremers G."/>
        </authorList>
    </citation>
    <scope>NUCLEOTIDE SEQUENCE [LARGE SCALE GENOMIC DNA]</scope>
</reference>
<dbReference type="GO" id="GO:0043571">
    <property type="term" value="P:maintenance of CRISPR repeat elements"/>
    <property type="evidence" value="ECO:0007669"/>
    <property type="project" value="InterPro"/>
</dbReference>
<keyword evidence="1" id="KW-0051">Antiviral defense</keyword>